<name>A0A9Y2IHF9_9PSEU</name>
<gene>
    <name evidence="1" type="ORF">QRX50_49195</name>
</gene>
<protein>
    <submittedName>
        <fullName evidence="1">Uncharacterized protein</fullName>
    </submittedName>
</protein>
<keyword evidence="2" id="KW-1185">Reference proteome</keyword>
<dbReference type="RefSeq" id="WP_285969904.1">
    <property type="nucleotide sequence ID" value="NZ_CP127294.1"/>
</dbReference>
<dbReference type="AlphaFoldDB" id="A0A9Y2IHF9"/>
<proteinExistence type="predicted"/>
<evidence type="ECO:0000313" key="1">
    <source>
        <dbReference type="EMBL" id="WIX79215.1"/>
    </source>
</evidence>
<reference evidence="1 2" key="1">
    <citation type="submission" date="2023-06" db="EMBL/GenBank/DDBJ databases">
        <authorList>
            <person name="Oyuntsetseg B."/>
            <person name="Kim S.B."/>
        </authorList>
    </citation>
    <scope>NUCLEOTIDE SEQUENCE [LARGE SCALE GENOMIC DNA]</scope>
    <source>
        <strain evidence="1 2">2-15</strain>
    </source>
</reference>
<sequence length="89" mass="9903">MNTVIDTLPDEFRTVITNLLAERNPDLLLALQTREKPTMDQQELVIEVLSDAFTEHLGPGQEPTAQGALIDNALGAFLTKWPTEDLLDE</sequence>
<dbReference type="Proteomes" id="UP001236014">
    <property type="component" value="Chromosome"/>
</dbReference>
<dbReference type="EMBL" id="CP127294">
    <property type="protein sequence ID" value="WIX79215.1"/>
    <property type="molecule type" value="Genomic_DNA"/>
</dbReference>
<accession>A0A9Y2IHF9</accession>
<organism evidence="1 2">
    <name type="scientific">Amycolatopsis carbonis</name>
    <dbReference type="NCBI Taxonomy" id="715471"/>
    <lineage>
        <taxon>Bacteria</taxon>
        <taxon>Bacillati</taxon>
        <taxon>Actinomycetota</taxon>
        <taxon>Actinomycetes</taxon>
        <taxon>Pseudonocardiales</taxon>
        <taxon>Pseudonocardiaceae</taxon>
        <taxon>Amycolatopsis</taxon>
    </lineage>
</organism>
<dbReference type="KEGG" id="acab:QRX50_49195"/>
<evidence type="ECO:0000313" key="2">
    <source>
        <dbReference type="Proteomes" id="UP001236014"/>
    </source>
</evidence>